<dbReference type="GO" id="GO:0004747">
    <property type="term" value="F:ribokinase activity"/>
    <property type="evidence" value="ECO:0007669"/>
    <property type="project" value="UniProtKB-UniRule"/>
</dbReference>
<feature type="binding site" evidence="9">
    <location>
        <position position="180"/>
    </location>
    <ligand>
        <name>ATP</name>
        <dbReference type="ChEBI" id="CHEBI:30616"/>
    </ligand>
</feature>
<keyword evidence="4 9" id="KW-0418">Kinase</keyword>
<feature type="binding site" evidence="9">
    <location>
        <position position="283"/>
    </location>
    <ligand>
        <name>K(+)</name>
        <dbReference type="ChEBI" id="CHEBI:29103"/>
    </ligand>
</feature>
<evidence type="ECO:0000256" key="9">
    <source>
        <dbReference type="HAMAP-Rule" id="MF_01987"/>
    </source>
</evidence>
<comment type="similarity">
    <text evidence="9">Belongs to the carbohydrate kinase PfkB family. Ribokinase subfamily.</text>
</comment>
<gene>
    <name evidence="9" type="primary">rbsK</name>
    <name evidence="11" type="ORF">H8702_05230</name>
</gene>
<keyword evidence="6 9" id="KW-0460">Magnesium</keyword>
<evidence type="ECO:0000256" key="6">
    <source>
        <dbReference type="ARBA" id="ARBA00022842"/>
    </source>
</evidence>
<protein>
    <recommendedName>
        <fullName evidence="9">Ribokinase</fullName>
        <shortName evidence="9">RK</shortName>
        <ecNumber evidence="9">2.7.1.15</ecNumber>
    </recommendedName>
</protein>
<dbReference type="UniPathway" id="UPA00916">
    <property type="reaction ID" value="UER00889"/>
</dbReference>
<keyword evidence="12" id="KW-1185">Reference proteome</keyword>
<feature type="domain" description="Carbohydrate kinase PfkB" evidence="10">
    <location>
        <begin position="1"/>
        <end position="286"/>
    </location>
</feature>
<dbReference type="Proteomes" id="UP000632659">
    <property type="component" value="Unassembled WGS sequence"/>
</dbReference>
<feature type="binding site" evidence="9">
    <location>
        <position position="238"/>
    </location>
    <ligand>
        <name>K(+)</name>
        <dbReference type="ChEBI" id="CHEBI:29103"/>
    </ligand>
</feature>
<evidence type="ECO:0000256" key="5">
    <source>
        <dbReference type="ARBA" id="ARBA00022840"/>
    </source>
</evidence>
<keyword evidence="3 9" id="KW-0547">Nucleotide-binding</keyword>
<comment type="cofactor">
    <cofactor evidence="9">
        <name>Mg(2+)</name>
        <dbReference type="ChEBI" id="CHEBI:18420"/>
    </cofactor>
    <text evidence="9">Requires a divalent cation, most likely magnesium in vivo, as an electrophilic catalyst to aid phosphoryl group transfer. It is the chelate of the metal and the nucleotide that is the actual substrate.</text>
</comment>
<dbReference type="GO" id="GO:0046872">
    <property type="term" value="F:metal ion binding"/>
    <property type="evidence" value="ECO:0007669"/>
    <property type="project" value="UniProtKB-KW"/>
</dbReference>
<sequence>MPKILVFGSLNIDDVYTVEHFVRPGETIHPLQYQSFPGGKGLNQCVAFVRAGAQTYLAGKIGEDGHLLTRFLQEAGVDSQYVLPSECRTGRATIQVDAQGQNSIILYQGANADISEEDINEILSTFEAGDILVTQNETNATAMLIEKAFQAGLQVAFNPSPIDASIQSCDLSKVTWLFINEIEGEELTGQSEPEQISAELLRRYPDLKIILTLGKQGVRYQEQGLVAEHGIYPVPVVDTTAAGDTFTGFFLGSIARGETPQSALQLASAASSIAVSAKGAAISIPALEEVIQFIKLHKQEESL</sequence>
<comment type="caution">
    <text evidence="9">Lacks conserved residue(s) required for the propagation of feature annotation.</text>
</comment>
<keyword evidence="1 9" id="KW-0808">Transferase</keyword>
<evidence type="ECO:0000256" key="2">
    <source>
        <dbReference type="ARBA" id="ARBA00022723"/>
    </source>
</evidence>
<keyword evidence="2 9" id="KW-0479">Metal-binding</keyword>
<evidence type="ECO:0000259" key="10">
    <source>
        <dbReference type="Pfam" id="PF00294"/>
    </source>
</evidence>
<comment type="activity regulation">
    <text evidence="9">Activated by a monovalent cation that binds near, but not in, the active site. The most likely occupant of the site in vivo is potassium. Ion binding induces a conformational change that may alter substrate affinity.</text>
</comment>
<dbReference type="Gene3D" id="3.40.1190.20">
    <property type="match status" value="1"/>
</dbReference>
<feature type="active site" description="Proton acceptor" evidence="9">
    <location>
        <position position="244"/>
    </location>
</feature>
<dbReference type="SUPFAM" id="SSF53613">
    <property type="entry name" value="Ribokinase-like"/>
    <property type="match status" value="1"/>
</dbReference>
<feature type="binding site" evidence="9">
    <location>
        <begin position="243"/>
        <end position="244"/>
    </location>
    <ligand>
        <name>ATP</name>
        <dbReference type="ChEBI" id="CHEBI:30616"/>
    </ligand>
</feature>
<feature type="binding site" evidence="9">
    <location>
        <begin position="212"/>
        <end position="217"/>
    </location>
    <ligand>
        <name>ATP</name>
        <dbReference type="ChEBI" id="CHEBI:30616"/>
    </ligand>
</feature>
<keyword evidence="7 9" id="KW-0630">Potassium</keyword>
<dbReference type="EC" id="2.7.1.15" evidence="9"/>
<feature type="binding site" evidence="9">
    <location>
        <position position="277"/>
    </location>
    <ligand>
        <name>K(+)</name>
        <dbReference type="ChEBI" id="CHEBI:29103"/>
    </ligand>
</feature>
<comment type="pathway">
    <text evidence="9">Carbohydrate metabolism; D-ribose degradation; D-ribose 5-phosphate from beta-D-ribopyranose: step 2/2.</text>
</comment>
<comment type="subcellular location">
    <subcellularLocation>
        <location evidence="9">Cytoplasm</location>
    </subcellularLocation>
</comment>
<proteinExistence type="inferred from homology"/>
<comment type="caution">
    <text evidence="11">The sequence shown here is derived from an EMBL/GenBank/DDBJ whole genome shotgun (WGS) entry which is preliminary data.</text>
</comment>
<evidence type="ECO:0000256" key="1">
    <source>
        <dbReference type="ARBA" id="ARBA00022679"/>
    </source>
</evidence>
<comment type="catalytic activity">
    <reaction evidence="9">
        <text>D-ribose + ATP = D-ribose 5-phosphate + ADP + H(+)</text>
        <dbReference type="Rhea" id="RHEA:13697"/>
        <dbReference type="ChEBI" id="CHEBI:15378"/>
        <dbReference type="ChEBI" id="CHEBI:30616"/>
        <dbReference type="ChEBI" id="CHEBI:47013"/>
        <dbReference type="ChEBI" id="CHEBI:78346"/>
        <dbReference type="ChEBI" id="CHEBI:456216"/>
        <dbReference type="EC" id="2.7.1.15"/>
    </reaction>
</comment>
<dbReference type="PANTHER" id="PTHR10584:SF166">
    <property type="entry name" value="RIBOKINASE"/>
    <property type="match status" value="1"/>
</dbReference>
<dbReference type="InterPro" id="IPR002139">
    <property type="entry name" value="Ribo/fructo_kinase"/>
</dbReference>
<accession>A0A8J6PBT3</accession>
<keyword evidence="9" id="KW-0963">Cytoplasm</keyword>
<comment type="subunit">
    <text evidence="9">Homodimer.</text>
</comment>
<dbReference type="GO" id="GO:0005737">
    <property type="term" value="C:cytoplasm"/>
    <property type="evidence" value="ECO:0007669"/>
    <property type="project" value="UniProtKB-SubCell"/>
</dbReference>
<dbReference type="PANTHER" id="PTHR10584">
    <property type="entry name" value="SUGAR KINASE"/>
    <property type="match status" value="1"/>
</dbReference>
<evidence type="ECO:0000313" key="12">
    <source>
        <dbReference type="Proteomes" id="UP000632659"/>
    </source>
</evidence>
<evidence type="ECO:0000256" key="4">
    <source>
        <dbReference type="ARBA" id="ARBA00022777"/>
    </source>
</evidence>
<feature type="binding site" evidence="9">
    <location>
        <position position="240"/>
    </location>
    <ligand>
        <name>K(+)</name>
        <dbReference type="ChEBI" id="CHEBI:29103"/>
    </ligand>
</feature>
<keyword evidence="8 9" id="KW-0119">Carbohydrate metabolism</keyword>
<evidence type="ECO:0000256" key="8">
    <source>
        <dbReference type="ARBA" id="ARBA00023277"/>
    </source>
</evidence>
<feature type="binding site" evidence="9">
    <location>
        <position position="274"/>
    </location>
    <ligand>
        <name>K(+)</name>
        <dbReference type="ChEBI" id="CHEBI:29103"/>
    </ligand>
</feature>
<organism evidence="11 12">
    <name type="scientific">Massiliimalia timonensis</name>
    <dbReference type="NCBI Taxonomy" id="1987501"/>
    <lineage>
        <taxon>Bacteria</taxon>
        <taxon>Bacillati</taxon>
        <taxon>Bacillota</taxon>
        <taxon>Clostridia</taxon>
        <taxon>Eubacteriales</taxon>
        <taxon>Oscillospiraceae</taxon>
        <taxon>Massiliimalia</taxon>
    </lineage>
</organism>
<evidence type="ECO:0000256" key="7">
    <source>
        <dbReference type="ARBA" id="ARBA00022958"/>
    </source>
</evidence>
<dbReference type="Pfam" id="PF00294">
    <property type="entry name" value="PfkB"/>
    <property type="match status" value="1"/>
</dbReference>
<name>A0A8J6PBT3_9FIRM</name>
<dbReference type="HAMAP" id="MF_01987">
    <property type="entry name" value="Ribokinase"/>
    <property type="match status" value="1"/>
</dbReference>
<comment type="function">
    <text evidence="9">Catalyzes the phosphorylation of ribose at O-5 in a reaction requiring ATP and magnesium. The resulting D-ribose-5-phosphate can then be used either for sythesis of nucleotides, histidine, and tryptophan, or as a component of the pentose phosphate pathway.</text>
</comment>
<evidence type="ECO:0000313" key="11">
    <source>
        <dbReference type="EMBL" id="MBC8610523.1"/>
    </source>
</evidence>
<feature type="binding site" evidence="9">
    <location>
        <position position="279"/>
    </location>
    <ligand>
        <name>K(+)</name>
        <dbReference type="ChEBI" id="CHEBI:29103"/>
    </ligand>
</feature>
<feature type="binding site" evidence="9">
    <location>
        <position position="244"/>
    </location>
    <ligand>
        <name>substrate</name>
    </ligand>
</feature>
<dbReference type="InterPro" id="IPR029056">
    <property type="entry name" value="Ribokinase-like"/>
</dbReference>
<feature type="binding site" evidence="9">
    <location>
        <begin position="11"/>
        <end position="13"/>
    </location>
    <ligand>
        <name>substrate</name>
    </ligand>
</feature>
<dbReference type="CDD" id="cd01174">
    <property type="entry name" value="ribokinase"/>
    <property type="match status" value="1"/>
</dbReference>
<reference evidence="11" key="1">
    <citation type="submission" date="2020-08" db="EMBL/GenBank/DDBJ databases">
        <title>Genome public.</title>
        <authorList>
            <person name="Liu C."/>
            <person name="Sun Q."/>
        </authorList>
    </citation>
    <scope>NUCLEOTIDE SEQUENCE</scope>
    <source>
        <strain evidence="11">NSJ-15</strain>
    </source>
</reference>
<dbReference type="OrthoDB" id="9775849at2"/>
<dbReference type="GO" id="GO:0005524">
    <property type="term" value="F:ATP binding"/>
    <property type="evidence" value="ECO:0007669"/>
    <property type="project" value="UniProtKB-UniRule"/>
</dbReference>
<dbReference type="EMBL" id="JACRTL010000002">
    <property type="protein sequence ID" value="MBC8610523.1"/>
    <property type="molecule type" value="Genomic_DNA"/>
</dbReference>
<dbReference type="AlphaFoldDB" id="A0A8J6PBT3"/>
<dbReference type="InterPro" id="IPR011611">
    <property type="entry name" value="PfkB_dom"/>
</dbReference>
<dbReference type="PRINTS" id="PR00990">
    <property type="entry name" value="RIBOKINASE"/>
</dbReference>
<feature type="binding site" evidence="9">
    <location>
        <begin position="39"/>
        <end position="43"/>
    </location>
    <ligand>
        <name>substrate</name>
    </ligand>
</feature>
<evidence type="ECO:0000256" key="3">
    <source>
        <dbReference type="ARBA" id="ARBA00022741"/>
    </source>
</evidence>
<feature type="binding site" evidence="9">
    <location>
        <position position="137"/>
    </location>
    <ligand>
        <name>substrate</name>
    </ligand>
</feature>
<dbReference type="GO" id="GO:0019303">
    <property type="term" value="P:D-ribose catabolic process"/>
    <property type="evidence" value="ECO:0007669"/>
    <property type="project" value="UniProtKB-UniRule"/>
</dbReference>
<keyword evidence="5 9" id="KW-0067">ATP-binding</keyword>
<dbReference type="RefSeq" id="WP_093989472.1">
    <property type="nucleotide sequence ID" value="NZ_FYDD01000004.1"/>
</dbReference>
<dbReference type="InterPro" id="IPR011877">
    <property type="entry name" value="Ribokinase"/>
</dbReference>